<dbReference type="Pfam" id="PF00239">
    <property type="entry name" value="Resolvase"/>
    <property type="match status" value="1"/>
</dbReference>
<organism evidence="2 3">
    <name type="scientific">Sorangium atrum</name>
    <dbReference type="NCBI Taxonomy" id="2995308"/>
    <lineage>
        <taxon>Bacteria</taxon>
        <taxon>Pseudomonadati</taxon>
        <taxon>Myxococcota</taxon>
        <taxon>Polyangia</taxon>
        <taxon>Polyangiales</taxon>
        <taxon>Polyangiaceae</taxon>
        <taxon>Sorangium</taxon>
    </lineage>
</organism>
<evidence type="ECO:0000313" key="2">
    <source>
        <dbReference type="EMBL" id="MDC0681862.1"/>
    </source>
</evidence>
<dbReference type="Gene3D" id="3.40.50.1390">
    <property type="entry name" value="Resolvase, N-terminal catalytic domain"/>
    <property type="match status" value="1"/>
</dbReference>
<reference evidence="2 3" key="1">
    <citation type="submission" date="2023-01" db="EMBL/GenBank/DDBJ databases">
        <title>Minimal conservation of predation-associated metabolite biosynthetic gene clusters underscores biosynthetic potential of Myxococcota including descriptions for ten novel species: Archangium lansinium sp. nov., Myxococcus landrumus sp. nov., Nannocystis bai.</title>
        <authorList>
            <person name="Ahearne A."/>
            <person name="Stevens C."/>
            <person name="Dowd S."/>
        </authorList>
    </citation>
    <scope>NUCLEOTIDE SEQUENCE [LARGE SCALE GENOMIC DNA]</scope>
    <source>
        <strain evidence="2 3">WIWO2</strain>
    </source>
</reference>
<sequence>MTACRFKRGSPARAVAYVRISTDAACASAPEQRQAIEAWASREGVEIAAWHEDRGEDIGERPGLVAALEALTLAGAGLFAVASEDRASIAGLSGPYRSAAGERGARLVTADGSGMPDGTHRCPICGDPLDLWPRHPRAVCGLCKHEATDEAGRPLEFFNTSFGGGFEARYADTGEPRDSHACVIRGVRCRADEARFGGIVIEAIGGTA</sequence>
<dbReference type="SUPFAM" id="SSF53041">
    <property type="entry name" value="Resolvase-like"/>
    <property type="match status" value="1"/>
</dbReference>
<name>A0ABT5C9M2_9BACT</name>
<dbReference type="InterPro" id="IPR036162">
    <property type="entry name" value="Resolvase-like_N_sf"/>
</dbReference>
<evidence type="ECO:0000313" key="3">
    <source>
        <dbReference type="Proteomes" id="UP001217485"/>
    </source>
</evidence>
<dbReference type="InterPro" id="IPR006119">
    <property type="entry name" value="Resolv_N"/>
</dbReference>
<gene>
    <name evidence="2" type="ORF">POL72_29255</name>
</gene>
<accession>A0ABT5C9M2</accession>
<proteinExistence type="predicted"/>
<evidence type="ECO:0000259" key="1">
    <source>
        <dbReference type="SMART" id="SM00857"/>
    </source>
</evidence>
<dbReference type="SMART" id="SM00857">
    <property type="entry name" value="Resolvase"/>
    <property type="match status" value="1"/>
</dbReference>
<keyword evidence="3" id="KW-1185">Reference proteome</keyword>
<feature type="domain" description="Resolvase/invertase-type recombinase catalytic" evidence="1">
    <location>
        <begin position="14"/>
        <end position="120"/>
    </location>
</feature>
<dbReference type="RefSeq" id="WP_272099270.1">
    <property type="nucleotide sequence ID" value="NZ_JAQNDK010000003.1"/>
</dbReference>
<dbReference type="Proteomes" id="UP001217485">
    <property type="component" value="Unassembled WGS sequence"/>
</dbReference>
<protein>
    <submittedName>
        <fullName evidence="2">Recombinase family protein</fullName>
    </submittedName>
</protein>
<dbReference type="EMBL" id="JAQNDK010000003">
    <property type="protein sequence ID" value="MDC0681862.1"/>
    <property type="molecule type" value="Genomic_DNA"/>
</dbReference>
<comment type="caution">
    <text evidence="2">The sequence shown here is derived from an EMBL/GenBank/DDBJ whole genome shotgun (WGS) entry which is preliminary data.</text>
</comment>